<dbReference type="STRING" id="1300341.I595_1604"/>
<keyword evidence="2" id="KW-1185">Reference proteome</keyword>
<name>A0A0N8H3Z6_9FLAO</name>
<dbReference type="Proteomes" id="UP000050280">
    <property type="component" value="Unassembled WGS sequence"/>
</dbReference>
<dbReference type="AlphaFoldDB" id="A0A0N8H3Z6"/>
<gene>
    <name evidence="1" type="ORF">I595_1604</name>
</gene>
<organism evidence="1 2">
    <name type="scientific">Croceitalea dokdonensis DOKDO 023</name>
    <dbReference type="NCBI Taxonomy" id="1300341"/>
    <lineage>
        <taxon>Bacteria</taxon>
        <taxon>Pseudomonadati</taxon>
        <taxon>Bacteroidota</taxon>
        <taxon>Flavobacteriia</taxon>
        <taxon>Flavobacteriales</taxon>
        <taxon>Flavobacteriaceae</taxon>
        <taxon>Croceitalea</taxon>
    </lineage>
</organism>
<protein>
    <submittedName>
        <fullName evidence="1">Uncharacterized protein</fullName>
    </submittedName>
</protein>
<evidence type="ECO:0000313" key="1">
    <source>
        <dbReference type="EMBL" id="KPM31956.1"/>
    </source>
</evidence>
<evidence type="ECO:0000313" key="2">
    <source>
        <dbReference type="Proteomes" id="UP000050280"/>
    </source>
</evidence>
<accession>A0A0N8H3Z6</accession>
<proteinExistence type="predicted"/>
<dbReference type="EMBL" id="LDJX01000003">
    <property type="protein sequence ID" value="KPM31956.1"/>
    <property type="molecule type" value="Genomic_DNA"/>
</dbReference>
<sequence length="120" mass="14107">MSSSLQSQTFYALQIDRNIRSEAEKITGEYQPYLVMGANQRLQFKSTVARFLVKKRAVAGDPKLSPREKYHLYKRLYVRETSEMADVLESYQWQAYLNVKQRIQPLPRALTWDDNLMADN</sequence>
<comment type="caution">
    <text evidence="1">The sequence shown here is derived from an EMBL/GenBank/DDBJ whole genome shotgun (WGS) entry which is preliminary data.</text>
</comment>
<reference evidence="1 2" key="1">
    <citation type="submission" date="2015-09" db="EMBL/GenBank/DDBJ databases">
        <title>Genome sequence of the marine flavobacterium Croceitalea dokdonensis DOKDO 023 that contains proton- and sodium-pumping rhodopsins.</title>
        <authorList>
            <person name="Kwon S.-K."/>
            <person name="Lee H.K."/>
            <person name="Kwak M.-J."/>
            <person name="Kim J.F."/>
        </authorList>
    </citation>
    <scope>NUCLEOTIDE SEQUENCE [LARGE SCALE GENOMIC DNA]</scope>
    <source>
        <strain evidence="1 2">DOKDO 023</strain>
    </source>
</reference>